<comment type="cofactor">
    <cofactor evidence="3">
        <name>Zn(2+)</name>
        <dbReference type="ChEBI" id="CHEBI:29105"/>
    </cofactor>
</comment>
<dbReference type="Pfam" id="PF01761">
    <property type="entry name" value="DHQ_synthase"/>
    <property type="match status" value="1"/>
</dbReference>
<evidence type="ECO:0000256" key="19">
    <source>
        <dbReference type="HAMAP-Rule" id="MF_00110"/>
    </source>
</evidence>
<keyword evidence="18 19" id="KW-0170">Cobalt</keyword>
<dbReference type="InterPro" id="IPR050071">
    <property type="entry name" value="Dehydroquinate_synthase"/>
</dbReference>
<dbReference type="Gene3D" id="3.40.50.1970">
    <property type="match status" value="1"/>
</dbReference>
<evidence type="ECO:0000256" key="8">
    <source>
        <dbReference type="ARBA" id="ARBA00013031"/>
    </source>
</evidence>
<dbReference type="InterPro" id="IPR056179">
    <property type="entry name" value="DHQS_C"/>
</dbReference>
<keyword evidence="23" id="KW-1185">Reference proteome</keyword>
<feature type="binding site" evidence="19">
    <location>
        <position position="188"/>
    </location>
    <ligand>
        <name>Zn(2+)</name>
        <dbReference type="ChEBI" id="CHEBI:29105"/>
    </ligand>
</feature>
<dbReference type="GO" id="GO:0009073">
    <property type="term" value="P:aromatic amino acid family biosynthetic process"/>
    <property type="evidence" value="ECO:0007669"/>
    <property type="project" value="UniProtKB-KW"/>
</dbReference>
<comment type="subcellular location">
    <subcellularLocation>
        <location evidence="5 19">Cytoplasm</location>
    </subcellularLocation>
</comment>
<proteinExistence type="inferred from homology"/>
<evidence type="ECO:0000256" key="16">
    <source>
        <dbReference type="ARBA" id="ARBA00023141"/>
    </source>
</evidence>
<dbReference type="EMBL" id="BMZS01000002">
    <property type="protein sequence ID" value="GHD43896.1"/>
    <property type="molecule type" value="Genomic_DNA"/>
</dbReference>
<evidence type="ECO:0000256" key="1">
    <source>
        <dbReference type="ARBA" id="ARBA00001393"/>
    </source>
</evidence>
<evidence type="ECO:0000256" key="10">
    <source>
        <dbReference type="ARBA" id="ARBA00022490"/>
    </source>
</evidence>
<evidence type="ECO:0000256" key="2">
    <source>
        <dbReference type="ARBA" id="ARBA00001911"/>
    </source>
</evidence>
<protein>
    <recommendedName>
        <fullName evidence="9 19">3-dehydroquinate synthase</fullName>
        <shortName evidence="19">DHQS</shortName>
        <ecNumber evidence="8 19">4.2.3.4</ecNumber>
    </recommendedName>
</protein>
<feature type="binding site" evidence="19">
    <location>
        <position position="253"/>
    </location>
    <ligand>
        <name>Zn(2+)</name>
        <dbReference type="ChEBI" id="CHEBI:29105"/>
    </ligand>
</feature>
<comment type="similarity">
    <text evidence="7 19">Belongs to the sugar phosphate cyclases superfamily. Dehydroquinate synthase family.</text>
</comment>
<evidence type="ECO:0000256" key="14">
    <source>
        <dbReference type="ARBA" id="ARBA00022833"/>
    </source>
</evidence>
<feature type="domain" description="3-dehydroquinate synthase C-terminal" evidence="21">
    <location>
        <begin position="185"/>
        <end position="337"/>
    </location>
</feature>
<feature type="binding site" evidence="19">
    <location>
        <position position="271"/>
    </location>
    <ligand>
        <name>Zn(2+)</name>
        <dbReference type="ChEBI" id="CHEBI:29105"/>
    </ligand>
</feature>
<name>A0A919CNT9_9PROT</name>
<dbReference type="GO" id="GO:0008652">
    <property type="term" value="P:amino acid biosynthetic process"/>
    <property type="evidence" value="ECO:0007669"/>
    <property type="project" value="UniProtKB-KW"/>
</dbReference>
<sequence length="374" mass="38964">MSAVETVEVALADRSYAIRVGAGLIDRAGEELADLLAGRKAVVVADETVAGLHLPALVRGLTGVARSVDALTVPAGESAKSMDGLADLLDRMLALGIDRRTVVIALGGGVTGDLAGFAAAVALRGLDFVQIPTTLLAQVDSSVGGKTGVNTRHGKNLVGAFHQPRRVLIDTAVLDTLPRRELLAGYAEVVKYGAIGDLEFFQWLEANGRRLLDGDADARRHAIVVSCRAKAAVVAADERETAGGPRALLNFGHTFGHALEAMAGYDGSLLHGEGVAAGMVLAARLSARLGPCTGQDAERLAAHLSAVGLPTGLDQVDAGRHWTAEHLIGHMVKDKKALDGRIVFVLLERLGHAVVRGDVDRAAVSALLDRPRAA</sequence>
<keyword evidence="16 19" id="KW-0057">Aromatic amino acid biosynthesis</keyword>
<evidence type="ECO:0000256" key="7">
    <source>
        <dbReference type="ARBA" id="ARBA00005412"/>
    </source>
</evidence>
<keyword evidence="14 19" id="KW-0862">Zinc</keyword>
<feature type="binding site" evidence="19">
    <location>
        <begin position="133"/>
        <end position="134"/>
    </location>
    <ligand>
        <name>NAD(+)</name>
        <dbReference type="ChEBI" id="CHEBI:57540"/>
    </ligand>
</feature>
<reference evidence="22" key="1">
    <citation type="journal article" date="2014" name="Int. J. Syst. Evol. Microbiol.">
        <title>Complete genome sequence of Corynebacterium casei LMG S-19264T (=DSM 44701T), isolated from a smear-ripened cheese.</title>
        <authorList>
            <consortium name="US DOE Joint Genome Institute (JGI-PGF)"/>
            <person name="Walter F."/>
            <person name="Albersmeier A."/>
            <person name="Kalinowski J."/>
            <person name="Ruckert C."/>
        </authorList>
    </citation>
    <scope>NUCLEOTIDE SEQUENCE</scope>
    <source>
        <strain evidence="22">KCTC 42651</strain>
    </source>
</reference>
<evidence type="ECO:0000259" key="20">
    <source>
        <dbReference type="Pfam" id="PF01761"/>
    </source>
</evidence>
<dbReference type="GO" id="GO:0005737">
    <property type="term" value="C:cytoplasm"/>
    <property type="evidence" value="ECO:0007669"/>
    <property type="project" value="UniProtKB-SubCell"/>
</dbReference>
<dbReference type="EC" id="4.2.3.4" evidence="8 19"/>
<keyword evidence="12 19" id="KW-0479">Metal-binding</keyword>
<evidence type="ECO:0000313" key="22">
    <source>
        <dbReference type="EMBL" id="GHD43896.1"/>
    </source>
</evidence>
<dbReference type="FunFam" id="3.40.50.1970:FF:000007">
    <property type="entry name" value="Pentafunctional AROM polypeptide"/>
    <property type="match status" value="1"/>
</dbReference>
<dbReference type="PANTHER" id="PTHR43622:SF7">
    <property type="entry name" value="3-DEHYDROQUINATE SYNTHASE, CHLOROPLASTIC"/>
    <property type="match status" value="1"/>
</dbReference>
<dbReference type="PIRSF" id="PIRSF001455">
    <property type="entry name" value="DHQ_synth"/>
    <property type="match status" value="1"/>
</dbReference>
<evidence type="ECO:0000313" key="23">
    <source>
        <dbReference type="Proteomes" id="UP000630353"/>
    </source>
</evidence>
<comment type="function">
    <text evidence="4 19">Catalyzes the conversion of 3-deoxy-D-arabino-heptulosonate 7-phosphate (DAHP) to dehydroquinate (DHQ).</text>
</comment>
<comment type="cofactor">
    <cofactor evidence="2 19">
        <name>NAD(+)</name>
        <dbReference type="ChEBI" id="CHEBI:57540"/>
    </cofactor>
</comment>
<dbReference type="InterPro" id="IPR030963">
    <property type="entry name" value="DHQ_synth_fam"/>
</dbReference>
<dbReference type="Gene3D" id="1.20.1090.10">
    <property type="entry name" value="Dehydroquinate synthase-like - alpha domain"/>
    <property type="match status" value="1"/>
</dbReference>
<evidence type="ECO:0000256" key="18">
    <source>
        <dbReference type="ARBA" id="ARBA00023285"/>
    </source>
</evidence>
<keyword evidence="11 19" id="KW-0028">Amino-acid biosynthesis</keyword>
<comment type="caution">
    <text evidence="22">The sequence shown here is derived from an EMBL/GenBank/DDBJ whole genome shotgun (WGS) entry which is preliminary data.</text>
</comment>
<comment type="catalytic activity">
    <reaction evidence="1 19">
        <text>7-phospho-2-dehydro-3-deoxy-D-arabino-heptonate = 3-dehydroquinate + phosphate</text>
        <dbReference type="Rhea" id="RHEA:21968"/>
        <dbReference type="ChEBI" id="CHEBI:32364"/>
        <dbReference type="ChEBI" id="CHEBI:43474"/>
        <dbReference type="ChEBI" id="CHEBI:58394"/>
        <dbReference type="EC" id="4.2.3.4"/>
    </reaction>
</comment>
<dbReference type="Proteomes" id="UP000630353">
    <property type="component" value="Unassembled WGS sequence"/>
</dbReference>
<dbReference type="GO" id="GO:0003856">
    <property type="term" value="F:3-dehydroquinate synthase activity"/>
    <property type="evidence" value="ECO:0007669"/>
    <property type="project" value="UniProtKB-UniRule"/>
</dbReference>
<keyword evidence="10 19" id="KW-0963">Cytoplasm</keyword>
<dbReference type="InterPro" id="IPR030960">
    <property type="entry name" value="DHQS/DOIS_N"/>
</dbReference>
<keyword evidence="13 19" id="KW-0547">Nucleotide-binding</keyword>
<evidence type="ECO:0000256" key="6">
    <source>
        <dbReference type="ARBA" id="ARBA00004661"/>
    </source>
</evidence>
<comment type="pathway">
    <text evidence="6 19">Metabolic intermediate biosynthesis; chorismate biosynthesis; chorismate from D-erythrose 4-phosphate and phosphoenolpyruvate: step 2/7.</text>
</comment>
<evidence type="ECO:0000256" key="3">
    <source>
        <dbReference type="ARBA" id="ARBA00001947"/>
    </source>
</evidence>
<organism evidence="22 23">
    <name type="scientific">Thalassobaculum fulvum</name>
    <dbReference type="NCBI Taxonomy" id="1633335"/>
    <lineage>
        <taxon>Bacteria</taxon>
        <taxon>Pseudomonadati</taxon>
        <taxon>Pseudomonadota</taxon>
        <taxon>Alphaproteobacteria</taxon>
        <taxon>Rhodospirillales</taxon>
        <taxon>Thalassobaculaceae</taxon>
        <taxon>Thalassobaculum</taxon>
    </lineage>
</organism>
<comment type="cofactor">
    <cofactor evidence="19">
        <name>Co(2+)</name>
        <dbReference type="ChEBI" id="CHEBI:48828"/>
    </cofactor>
    <cofactor evidence="19">
        <name>Zn(2+)</name>
        <dbReference type="ChEBI" id="CHEBI:29105"/>
    </cofactor>
    <text evidence="19">Binds 1 divalent metal cation per subunit. Can use either Co(2+) or Zn(2+).</text>
</comment>
<dbReference type="GO" id="GO:0000166">
    <property type="term" value="F:nucleotide binding"/>
    <property type="evidence" value="ECO:0007669"/>
    <property type="project" value="UniProtKB-KW"/>
</dbReference>
<evidence type="ECO:0000256" key="9">
    <source>
        <dbReference type="ARBA" id="ARBA00017684"/>
    </source>
</evidence>
<dbReference type="GO" id="GO:0009423">
    <property type="term" value="P:chorismate biosynthetic process"/>
    <property type="evidence" value="ECO:0007669"/>
    <property type="project" value="UniProtKB-UniRule"/>
</dbReference>
<feature type="binding site" evidence="19">
    <location>
        <begin position="109"/>
        <end position="113"/>
    </location>
    <ligand>
        <name>NAD(+)</name>
        <dbReference type="ChEBI" id="CHEBI:57540"/>
    </ligand>
</feature>
<dbReference type="NCBIfam" id="TIGR01357">
    <property type="entry name" value="aroB"/>
    <property type="match status" value="1"/>
</dbReference>
<evidence type="ECO:0000256" key="17">
    <source>
        <dbReference type="ARBA" id="ARBA00023239"/>
    </source>
</evidence>
<dbReference type="PANTHER" id="PTHR43622">
    <property type="entry name" value="3-DEHYDROQUINATE SYNTHASE"/>
    <property type="match status" value="1"/>
</dbReference>
<evidence type="ECO:0000259" key="21">
    <source>
        <dbReference type="Pfam" id="PF24621"/>
    </source>
</evidence>
<evidence type="ECO:0000256" key="15">
    <source>
        <dbReference type="ARBA" id="ARBA00023027"/>
    </source>
</evidence>
<evidence type="ECO:0000256" key="13">
    <source>
        <dbReference type="ARBA" id="ARBA00022741"/>
    </source>
</evidence>
<evidence type="ECO:0000256" key="11">
    <source>
        <dbReference type="ARBA" id="ARBA00022605"/>
    </source>
</evidence>
<feature type="domain" description="3-dehydroquinate synthase N-terminal" evidence="20">
    <location>
        <begin position="71"/>
        <end position="182"/>
    </location>
</feature>
<reference evidence="22" key="2">
    <citation type="submission" date="2020-09" db="EMBL/GenBank/DDBJ databases">
        <authorList>
            <person name="Sun Q."/>
            <person name="Kim S."/>
        </authorList>
    </citation>
    <scope>NUCLEOTIDE SEQUENCE</scope>
    <source>
        <strain evidence="22">KCTC 42651</strain>
    </source>
</reference>
<evidence type="ECO:0000256" key="5">
    <source>
        <dbReference type="ARBA" id="ARBA00004496"/>
    </source>
</evidence>
<comment type="caution">
    <text evidence="19">Lacks conserved residue(s) required for the propagation of feature annotation.</text>
</comment>
<evidence type="ECO:0000256" key="4">
    <source>
        <dbReference type="ARBA" id="ARBA00003485"/>
    </source>
</evidence>
<dbReference type="HAMAP" id="MF_00110">
    <property type="entry name" value="DHQ_synthase"/>
    <property type="match status" value="1"/>
</dbReference>
<feature type="binding site" evidence="19">
    <location>
        <position position="155"/>
    </location>
    <ligand>
        <name>NAD(+)</name>
        <dbReference type="ChEBI" id="CHEBI:57540"/>
    </ligand>
</feature>
<dbReference type="AlphaFoldDB" id="A0A919CNT9"/>
<keyword evidence="15 19" id="KW-0520">NAD</keyword>
<dbReference type="GO" id="GO:0046872">
    <property type="term" value="F:metal ion binding"/>
    <property type="evidence" value="ECO:0007669"/>
    <property type="project" value="UniProtKB-KW"/>
</dbReference>
<evidence type="ECO:0000256" key="12">
    <source>
        <dbReference type="ARBA" id="ARBA00022723"/>
    </source>
</evidence>
<keyword evidence="17 19" id="KW-0456">Lyase</keyword>
<dbReference type="SUPFAM" id="SSF56796">
    <property type="entry name" value="Dehydroquinate synthase-like"/>
    <property type="match status" value="1"/>
</dbReference>
<dbReference type="InterPro" id="IPR016037">
    <property type="entry name" value="DHQ_synth_AroB"/>
</dbReference>
<feature type="binding site" evidence="19">
    <location>
        <position position="146"/>
    </location>
    <ligand>
        <name>NAD(+)</name>
        <dbReference type="ChEBI" id="CHEBI:57540"/>
    </ligand>
</feature>
<dbReference type="CDD" id="cd08195">
    <property type="entry name" value="DHQS"/>
    <property type="match status" value="1"/>
</dbReference>
<dbReference type="Pfam" id="PF24621">
    <property type="entry name" value="DHQS_C"/>
    <property type="match status" value="1"/>
</dbReference>
<accession>A0A919CNT9</accession>
<gene>
    <name evidence="19 22" type="primary">aroB</name>
    <name evidence="22" type="ORF">GCM10017083_10550</name>
</gene>
<dbReference type="RefSeq" id="WP_189987884.1">
    <property type="nucleotide sequence ID" value="NZ_BMZS01000002.1"/>
</dbReference>